<reference evidence="1 3" key="2">
    <citation type="journal article" date="2013" name="Nature">
        <title>Insights into bilaterian evolution from three spiralian genomes.</title>
        <authorList>
            <person name="Simakov O."/>
            <person name="Marletaz F."/>
            <person name="Cho S.J."/>
            <person name="Edsinger-Gonzales E."/>
            <person name="Havlak P."/>
            <person name="Hellsten U."/>
            <person name="Kuo D.H."/>
            <person name="Larsson T."/>
            <person name="Lv J."/>
            <person name="Arendt D."/>
            <person name="Savage R."/>
            <person name="Osoegawa K."/>
            <person name="de Jong P."/>
            <person name="Grimwood J."/>
            <person name="Chapman J.A."/>
            <person name="Shapiro H."/>
            <person name="Aerts A."/>
            <person name="Otillar R.P."/>
            <person name="Terry A.Y."/>
            <person name="Boore J.L."/>
            <person name="Grigoriev I.V."/>
            <person name="Lindberg D.R."/>
            <person name="Seaver E.C."/>
            <person name="Weisblat D.A."/>
            <person name="Putnam N.H."/>
            <person name="Rokhsar D.S."/>
        </authorList>
    </citation>
    <scope>NUCLEOTIDE SEQUENCE</scope>
    <source>
        <strain evidence="1 3">I ESC-2004</strain>
    </source>
</reference>
<organism evidence="1">
    <name type="scientific">Capitella teleta</name>
    <name type="common">Polychaete worm</name>
    <dbReference type="NCBI Taxonomy" id="283909"/>
    <lineage>
        <taxon>Eukaryota</taxon>
        <taxon>Metazoa</taxon>
        <taxon>Spiralia</taxon>
        <taxon>Lophotrochozoa</taxon>
        <taxon>Annelida</taxon>
        <taxon>Polychaeta</taxon>
        <taxon>Sedentaria</taxon>
        <taxon>Scolecida</taxon>
        <taxon>Capitellidae</taxon>
        <taxon>Capitella</taxon>
    </lineage>
</organism>
<dbReference type="EMBL" id="KB309195">
    <property type="protein sequence ID" value="ELT95226.1"/>
    <property type="molecule type" value="Genomic_DNA"/>
</dbReference>
<keyword evidence="3" id="KW-1185">Reference proteome</keyword>
<accession>R7TUS0</accession>
<reference evidence="2" key="3">
    <citation type="submission" date="2015-06" db="UniProtKB">
        <authorList>
            <consortium name="EnsemblMetazoa"/>
        </authorList>
    </citation>
    <scope>IDENTIFICATION</scope>
</reference>
<feature type="non-terminal residue" evidence="1">
    <location>
        <position position="199"/>
    </location>
</feature>
<dbReference type="Proteomes" id="UP000014760">
    <property type="component" value="Unassembled WGS sequence"/>
</dbReference>
<dbReference type="AlphaFoldDB" id="R7TUS0"/>
<evidence type="ECO:0000313" key="2">
    <source>
        <dbReference type="EnsemblMetazoa" id="CapteP185968"/>
    </source>
</evidence>
<dbReference type="HOGENOM" id="CLU_1375248_0_0_1"/>
<evidence type="ECO:0000313" key="1">
    <source>
        <dbReference type="EMBL" id="ELT95226.1"/>
    </source>
</evidence>
<reference evidence="3" key="1">
    <citation type="submission" date="2012-12" db="EMBL/GenBank/DDBJ databases">
        <authorList>
            <person name="Hellsten U."/>
            <person name="Grimwood J."/>
            <person name="Chapman J.A."/>
            <person name="Shapiro H."/>
            <person name="Aerts A."/>
            <person name="Otillar R.P."/>
            <person name="Terry A.Y."/>
            <person name="Boore J.L."/>
            <person name="Simakov O."/>
            <person name="Marletaz F."/>
            <person name="Cho S.-J."/>
            <person name="Edsinger-Gonzales E."/>
            <person name="Havlak P."/>
            <person name="Kuo D.-H."/>
            <person name="Larsson T."/>
            <person name="Lv J."/>
            <person name="Arendt D."/>
            <person name="Savage R."/>
            <person name="Osoegawa K."/>
            <person name="de Jong P."/>
            <person name="Lindberg D.R."/>
            <person name="Seaver E.C."/>
            <person name="Weisblat D.A."/>
            <person name="Putnam N.H."/>
            <person name="Grigoriev I.V."/>
            <person name="Rokhsar D.S."/>
        </authorList>
    </citation>
    <scope>NUCLEOTIDE SEQUENCE</scope>
    <source>
        <strain evidence="3">I ESC-2004</strain>
    </source>
</reference>
<sequence>MDQEERMNWMQHLRYADYSIEIEGLAIDDYFEVEQNEPILVFLFGLLEEESAELTEMASLVIKETRFSYEPHHPLSFRSRCDASHQLLRLLAELNVVPPELADVICKRRPPFINIHRNCSASCMKGMLKLCNLRFQPPIRLNVDLRDSLDEEEKMSFVQKLIKCENIECSKIWIKPRNDTELWNDVRGFRIGQADSFQQ</sequence>
<evidence type="ECO:0000313" key="3">
    <source>
        <dbReference type="Proteomes" id="UP000014760"/>
    </source>
</evidence>
<proteinExistence type="predicted"/>
<dbReference type="EnsemblMetazoa" id="CapteT185968">
    <property type="protein sequence ID" value="CapteP185968"/>
    <property type="gene ID" value="CapteG185968"/>
</dbReference>
<protein>
    <submittedName>
        <fullName evidence="1 2">Uncharacterized protein</fullName>
    </submittedName>
</protein>
<dbReference type="EMBL" id="AMQN01028770">
    <property type="status" value="NOT_ANNOTATED_CDS"/>
    <property type="molecule type" value="Genomic_DNA"/>
</dbReference>
<gene>
    <name evidence="1" type="ORF">CAPTEDRAFT_185968</name>
</gene>
<name>R7TUS0_CAPTE</name>